<name>A0A1C4W6G7_9ACTN</name>
<accession>A0A1C4W6G7</accession>
<protein>
    <submittedName>
        <fullName evidence="1">Uncharacterized protein</fullName>
    </submittedName>
</protein>
<organism evidence="1 2">
    <name type="scientific">Micromonospora matsumotoense</name>
    <dbReference type="NCBI Taxonomy" id="121616"/>
    <lineage>
        <taxon>Bacteria</taxon>
        <taxon>Bacillati</taxon>
        <taxon>Actinomycetota</taxon>
        <taxon>Actinomycetes</taxon>
        <taxon>Micromonosporales</taxon>
        <taxon>Micromonosporaceae</taxon>
        <taxon>Micromonospora</taxon>
    </lineage>
</organism>
<dbReference type="Proteomes" id="UP000198797">
    <property type="component" value="Unassembled WGS sequence"/>
</dbReference>
<gene>
    <name evidence="1" type="ORF">GA0070216_103122</name>
</gene>
<dbReference type="AlphaFoldDB" id="A0A1C4W6G7"/>
<evidence type="ECO:0000313" key="2">
    <source>
        <dbReference type="Proteomes" id="UP000198797"/>
    </source>
</evidence>
<dbReference type="RefSeq" id="WP_091241355.1">
    <property type="nucleotide sequence ID" value="NZ_FMCU01000003.1"/>
</dbReference>
<dbReference type="EMBL" id="FMCU01000003">
    <property type="protein sequence ID" value="SCE91812.1"/>
    <property type="molecule type" value="Genomic_DNA"/>
</dbReference>
<keyword evidence="2" id="KW-1185">Reference proteome</keyword>
<evidence type="ECO:0000313" key="1">
    <source>
        <dbReference type="EMBL" id="SCE91812.1"/>
    </source>
</evidence>
<sequence length="169" mass="18885">MVSARLKSLERLPDPVRSDYLRIVERTIEEVSTRWSSVLSVPVLWLTLGADGTDIRVERVDLDGLYRENGYAEHFDHWVESAVRQRMGTGRCAALASHDRMGGPWPYPTGALLPGLPDGHVHLRAVHRDDPGGFADAFAVRSRPLRRKRFAPEVYEQLAQARAYPGAAG</sequence>
<proteinExistence type="predicted"/>
<dbReference type="OrthoDB" id="3385835at2"/>
<dbReference type="STRING" id="121616.GA0070216_103122"/>
<reference evidence="2" key="1">
    <citation type="submission" date="2016-06" db="EMBL/GenBank/DDBJ databases">
        <authorList>
            <person name="Varghese N."/>
            <person name="Submissions Spin"/>
        </authorList>
    </citation>
    <scope>NUCLEOTIDE SEQUENCE [LARGE SCALE GENOMIC DNA]</scope>
    <source>
        <strain evidence="2">DSM 44100</strain>
    </source>
</reference>